<accession>A0AAN9P0W0</accession>
<dbReference type="EMBL" id="JAYMYS010000009">
    <property type="protein sequence ID" value="KAK7380233.1"/>
    <property type="molecule type" value="Genomic_DNA"/>
</dbReference>
<gene>
    <name evidence="1" type="ORF">VNO78_32738</name>
</gene>
<comment type="caution">
    <text evidence="1">The sequence shown here is derived from an EMBL/GenBank/DDBJ whole genome shotgun (WGS) entry which is preliminary data.</text>
</comment>
<keyword evidence="2" id="KW-1185">Reference proteome</keyword>
<proteinExistence type="predicted"/>
<evidence type="ECO:0000313" key="2">
    <source>
        <dbReference type="Proteomes" id="UP001386955"/>
    </source>
</evidence>
<reference evidence="1 2" key="1">
    <citation type="submission" date="2024-01" db="EMBL/GenBank/DDBJ databases">
        <title>The genomes of 5 underutilized Papilionoideae crops provide insights into root nodulation and disease resistanc.</title>
        <authorList>
            <person name="Jiang F."/>
        </authorList>
    </citation>
    <scope>NUCLEOTIDE SEQUENCE [LARGE SCALE GENOMIC DNA]</scope>
    <source>
        <strain evidence="1">DUOXIRENSHENG_FW03</strain>
        <tissue evidence="1">Leaves</tissue>
    </source>
</reference>
<sequence length="71" mass="8044">MNFILMCSSYLNLIMYCSYLDLSALVCLFSGCKQLSLPRLWGRRVGGIKTFAFQKGSYGFGNSTLFVKVHF</sequence>
<dbReference type="Proteomes" id="UP001386955">
    <property type="component" value="Unassembled WGS sequence"/>
</dbReference>
<evidence type="ECO:0000313" key="1">
    <source>
        <dbReference type="EMBL" id="KAK7380233.1"/>
    </source>
</evidence>
<dbReference type="AlphaFoldDB" id="A0AAN9P0W0"/>
<organism evidence="1 2">
    <name type="scientific">Psophocarpus tetragonolobus</name>
    <name type="common">Winged bean</name>
    <name type="synonym">Dolichos tetragonolobus</name>
    <dbReference type="NCBI Taxonomy" id="3891"/>
    <lineage>
        <taxon>Eukaryota</taxon>
        <taxon>Viridiplantae</taxon>
        <taxon>Streptophyta</taxon>
        <taxon>Embryophyta</taxon>
        <taxon>Tracheophyta</taxon>
        <taxon>Spermatophyta</taxon>
        <taxon>Magnoliopsida</taxon>
        <taxon>eudicotyledons</taxon>
        <taxon>Gunneridae</taxon>
        <taxon>Pentapetalae</taxon>
        <taxon>rosids</taxon>
        <taxon>fabids</taxon>
        <taxon>Fabales</taxon>
        <taxon>Fabaceae</taxon>
        <taxon>Papilionoideae</taxon>
        <taxon>50 kb inversion clade</taxon>
        <taxon>NPAAA clade</taxon>
        <taxon>indigoferoid/millettioid clade</taxon>
        <taxon>Phaseoleae</taxon>
        <taxon>Psophocarpus</taxon>
    </lineage>
</organism>
<protein>
    <submittedName>
        <fullName evidence="1">Uncharacterized protein</fullName>
    </submittedName>
</protein>
<name>A0AAN9P0W0_PSOTE</name>